<dbReference type="Pfam" id="PF01557">
    <property type="entry name" value="FAA_hydrolase"/>
    <property type="match status" value="1"/>
</dbReference>
<proteinExistence type="predicted"/>
<evidence type="ECO:0000313" key="2">
    <source>
        <dbReference type="EMBL" id="MBI3127656.1"/>
    </source>
</evidence>
<dbReference type="SUPFAM" id="SSF56529">
    <property type="entry name" value="FAH"/>
    <property type="match status" value="1"/>
</dbReference>
<dbReference type="InterPro" id="IPR011234">
    <property type="entry name" value="Fumarylacetoacetase-like_C"/>
</dbReference>
<gene>
    <name evidence="2" type="ORF">HYZ11_08650</name>
</gene>
<dbReference type="Proteomes" id="UP000782312">
    <property type="component" value="Unassembled WGS sequence"/>
</dbReference>
<sequence length="332" mass="36498">MKFVTFEIATPAGPLRRAGALAGTPGREDRAVDLSAAFAARLRAEGREPRFREYAAFRLPQDMVGVMEGGEPSLEAAREALEYANWEGPDPRGVDGERLIHPLAEVRLLPPVPRPVSFRDFLTFEGHKAAGARRRGTAIDPLWYEIPSCYKGNRLTLIGPGDDLPWPRYTQKLDYELELAMFIGRRGRDIPEAGGLGHIFGFTVLNDFSARDIQMEEMKLWLGPHKGKDFGTAIGPCVATLEDFNSRDAVMVARVNGEEWSRGNAGDMHFSWGKVVEWASAEEELAPGEMFGSGTVGTGCGADLDKWLKVGDVVELEIEGIGVLRNKIVGSR</sequence>
<organism evidence="2 3">
    <name type="scientific">Tectimicrobiota bacterium</name>
    <dbReference type="NCBI Taxonomy" id="2528274"/>
    <lineage>
        <taxon>Bacteria</taxon>
        <taxon>Pseudomonadati</taxon>
        <taxon>Nitrospinota/Tectimicrobiota group</taxon>
        <taxon>Candidatus Tectimicrobiota</taxon>
    </lineage>
</organism>
<name>A0A932I1G9_UNCTE</name>
<feature type="domain" description="Fumarylacetoacetase-like C-terminal" evidence="1">
    <location>
        <begin position="124"/>
        <end position="329"/>
    </location>
</feature>
<dbReference type="EMBL" id="JACPUR010000019">
    <property type="protein sequence ID" value="MBI3127656.1"/>
    <property type="molecule type" value="Genomic_DNA"/>
</dbReference>
<evidence type="ECO:0000313" key="3">
    <source>
        <dbReference type="Proteomes" id="UP000782312"/>
    </source>
</evidence>
<protein>
    <submittedName>
        <fullName evidence="2">Fumarylacetoacetate hydrolase family protein</fullName>
    </submittedName>
</protein>
<comment type="caution">
    <text evidence="2">The sequence shown here is derived from an EMBL/GenBank/DDBJ whole genome shotgun (WGS) entry which is preliminary data.</text>
</comment>
<dbReference type="PANTHER" id="PTHR43211">
    <property type="entry name" value="FUMARYLACETOACETATE HYDROLASE"/>
    <property type="match status" value="1"/>
</dbReference>
<reference evidence="2" key="1">
    <citation type="submission" date="2020-07" db="EMBL/GenBank/DDBJ databases">
        <title>Huge and variable diversity of episymbiotic CPR bacteria and DPANN archaea in groundwater ecosystems.</title>
        <authorList>
            <person name="He C.Y."/>
            <person name="Keren R."/>
            <person name="Whittaker M."/>
            <person name="Farag I.F."/>
            <person name="Doudna J."/>
            <person name="Cate J.H.D."/>
            <person name="Banfield J.F."/>
        </authorList>
    </citation>
    <scope>NUCLEOTIDE SEQUENCE</scope>
    <source>
        <strain evidence="2">NC_groundwater_763_Ag_S-0.2um_68_21</strain>
    </source>
</reference>
<dbReference type="PANTHER" id="PTHR43211:SF1">
    <property type="entry name" value="BLL6422 PROTEIN"/>
    <property type="match status" value="1"/>
</dbReference>
<dbReference type="GO" id="GO:0016787">
    <property type="term" value="F:hydrolase activity"/>
    <property type="evidence" value="ECO:0007669"/>
    <property type="project" value="UniProtKB-KW"/>
</dbReference>
<dbReference type="InterPro" id="IPR036663">
    <property type="entry name" value="Fumarylacetoacetase_C_sf"/>
</dbReference>
<evidence type="ECO:0000259" key="1">
    <source>
        <dbReference type="Pfam" id="PF01557"/>
    </source>
</evidence>
<keyword evidence="2" id="KW-0378">Hydrolase</keyword>
<dbReference type="AlphaFoldDB" id="A0A932I1G9"/>
<dbReference type="Gene3D" id="3.90.850.10">
    <property type="entry name" value="Fumarylacetoacetase-like, C-terminal domain"/>
    <property type="match status" value="1"/>
</dbReference>
<accession>A0A932I1G9</accession>